<dbReference type="NCBIfam" id="TIGR04056">
    <property type="entry name" value="OMP_RagA_SusC"/>
    <property type="match status" value="1"/>
</dbReference>
<feature type="chain" id="PRO_5046048040" evidence="8">
    <location>
        <begin position="18"/>
        <end position="1115"/>
    </location>
</feature>
<comment type="similarity">
    <text evidence="7">Belongs to the TonB-dependent receptor family.</text>
</comment>
<dbReference type="Pfam" id="PF07660">
    <property type="entry name" value="STN"/>
    <property type="match status" value="1"/>
</dbReference>
<evidence type="ECO:0000256" key="4">
    <source>
        <dbReference type="ARBA" id="ARBA00022692"/>
    </source>
</evidence>
<evidence type="ECO:0000313" key="11">
    <source>
        <dbReference type="EMBL" id="MFD2871714.1"/>
    </source>
</evidence>
<keyword evidence="4 7" id="KW-0812">Transmembrane</keyword>
<evidence type="ECO:0000256" key="8">
    <source>
        <dbReference type="SAM" id="SignalP"/>
    </source>
</evidence>
<evidence type="ECO:0000256" key="6">
    <source>
        <dbReference type="ARBA" id="ARBA00023237"/>
    </source>
</evidence>
<dbReference type="Gene3D" id="2.60.40.1120">
    <property type="entry name" value="Carboxypeptidase-like, regulatory domain"/>
    <property type="match status" value="1"/>
</dbReference>
<dbReference type="EMBL" id="JBHUPD010000001">
    <property type="protein sequence ID" value="MFD2871714.1"/>
    <property type="molecule type" value="Genomic_DNA"/>
</dbReference>
<keyword evidence="11" id="KW-0675">Receptor</keyword>
<dbReference type="Pfam" id="PF07715">
    <property type="entry name" value="Plug"/>
    <property type="match status" value="1"/>
</dbReference>
<keyword evidence="5 7" id="KW-0472">Membrane</keyword>
<accession>A0ABW5Y9P1</accession>
<evidence type="ECO:0000256" key="5">
    <source>
        <dbReference type="ARBA" id="ARBA00023136"/>
    </source>
</evidence>
<keyword evidence="12" id="KW-1185">Reference proteome</keyword>
<evidence type="ECO:0000259" key="10">
    <source>
        <dbReference type="Pfam" id="PF07715"/>
    </source>
</evidence>
<evidence type="ECO:0000256" key="3">
    <source>
        <dbReference type="ARBA" id="ARBA00022452"/>
    </source>
</evidence>
<gene>
    <name evidence="11" type="ORF">ACFS5N_04495</name>
</gene>
<evidence type="ECO:0000256" key="2">
    <source>
        <dbReference type="ARBA" id="ARBA00022448"/>
    </source>
</evidence>
<dbReference type="InterPro" id="IPR036942">
    <property type="entry name" value="Beta-barrel_TonB_sf"/>
</dbReference>
<dbReference type="InterPro" id="IPR023996">
    <property type="entry name" value="TonB-dep_OMP_SusC/RagA"/>
</dbReference>
<comment type="caution">
    <text evidence="11">The sequence shown here is derived from an EMBL/GenBank/DDBJ whole genome shotgun (WGS) entry which is preliminary data.</text>
</comment>
<dbReference type="PROSITE" id="PS52016">
    <property type="entry name" value="TONB_DEPENDENT_REC_3"/>
    <property type="match status" value="1"/>
</dbReference>
<dbReference type="Proteomes" id="UP001597557">
    <property type="component" value="Unassembled WGS sequence"/>
</dbReference>
<evidence type="ECO:0000256" key="1">
    <source>
        <dbReference type="ARBA" id="ARBA00004571"/>
    </source>
</evidence>
<feature type="signal peptide" evidence="8">
    <location>
        <begin position="1"/>
        <end position="17"/>
    </location>
</feature>
<keyword evidence="6 7" id="KW-0998">Cell outer membrane</keyword>
<comment type="subcellular location">
    <subcellularLocation>
        <location evidence="1 7">Cell outer membrane</location>
        <topology evidence="1 7">Multi-pass membrane protein</topology>
    </subcellularLocation>
</comment>
<dbReference type="InterPro" id="IPR039426">
    <property type="entry name" value="TonB-dep_rcpt-like"/>
</dbReference>
<dbReference type="SUPFAM" id="SSF56935">
    <property type="entry name" value="Porins"/>
    <property type="match status" value="1"/>
</dbReference>
<protein>
    <submittedName>
        <fullName evidence="11">TonB-dependent receptor</fullName>
    </submittedName>
</protein>
<organism evidence="11 12">
    <name type="scientific">Mucilaginibacter ximonensis</name>
    <dbReference type="NCBI Taxonomy" id="538021"/>
    <lineage>
        <taxon>Bacteria</taxon>
        <taxon>Pseudomonadati</taxon>
        <taxon>Bacteroidota</taxon>
        <taxon>Sphingobacteriia</taxon>
        <taxon>Sphingobacteriales</taxon>
        <taxon>Sphingobacteriaceae</taxon>
        <taxon>Mucilaginibacter</taxon>
    </lineage>
</organism>
<feature type="domain" description="TonB-dependent receptor plug" evidence="10">
    <location>
        <begin position="202"/>
        <end position="317"/>
    </location>
</feature>
<feature type="domain" description="Secretin/TonB short N-terminal" evidence="9">
    <location>
        <begin position="46"/>
        <end position="96"/>
    </location>
</feature>
<reference evidence="12" key="1">
    <citation type="journal article" date="2019" name="Int. J. Syst. Evol. Microbiol.">
        <title>The Global Catalogue of Microorganisms (GCM) 10K type strain sequencing project: providing services to taxonomists for standard genome sequencing and annotation.</title>
        <authorList>
            <consortium name="The Broad Institute Genomics Platform"/>
            <consortium name="The Broad Institute Genome Sequencing Center for Infectious Disease"/>
            <person name="Wu L."/>
            <person name="Ma J."/>
        </authorList>
    </citation>
    <scope>NUCLEOTIDE SEQUENCE [LARGE SCALE GENOMIC DNA]</scope>
    <source>
        <strain evidence="12">KCTC 22437</strain>
    </source>
</reference>
<dbReference type="Gene3D" id="2.40.170.20">
    <property type="entry name" value="TonB-dependent receptor, beta-barrel domain"/>
    <property type="match status" value="1"/>
</dbReference>
<proteinExistence type="inferred from homology"/>
<dbReference type="InterPro" id="IPR011662">
    <property type="entry name" value="Secretin/TonB_short_N"/>
</dbReference>
<sequence>MKIIIALLFIGFMQVHASTSAQNVTINQRNTSIEKILTEIKLQTGYLFVYNPEWMKLSKKIDINVKNTPLKDALDISFANQPLTYSIIDKTIIVQLKKPSPANYVAPVNVDISGQVKDEKGEALPGVSVMVKGTQIGTQTDVNGKFSLRVPERSVLVFSMVSFKSVEIGIDGKRVFNITLEETKSQLSEVVVSGYTVQNRSEFTGSSAHISGSQIAERPVTSFDQALSGQAPGIKLTSSSGSLNSPPVFRVRGTNSITSSAYPLIIIDGVQAFTGNVGNSAENNPLSTINPDDIESIEVLKDASATAIYGSRGTDGVVVITTKRGKAGKMKINYDTYFGMQKKPKLPELLNSVDYVTIKNESLANNGTAPGFFLQKNPDGSNVETNWYDYVYQTGHSQNHNLSLSGGTGDTHYFFSASYTDQTGFLVKNTFERGGTRFNFDTKLTKNIVVGSNISYTDALNNNLTSGFNNAFGLNNLVRESMVLPPNISAFNGDGSYNLSGSGIGAGANTILTGYYNPLPQLQHDKFTSESKSLLGNIFLEWEFVKNLKAKVNYSLNDLNTVNMGFSNPYQAGGYATNGSATNTSALNRRTDFLGQLTYSGTIAEKNHISALAAYEDIYSLASSWGVTKTNLTDRYYETFFGAYSTVSGSTASYGENGLRSIFGSVNYDYDKKYLLSASFRRDGYSALANKWGNFPGVSVGWNLSEEGFFLNSSIAKTVSMVKLRASYGITGNISGVSNYASSSLYASGVYGGIATLSASQIGNADLKWETSKKTDIGINIGLWNNRIILDADYFNNADDGLILNVPQAASKGIPNNTLTENIGTMYNRGFEFNIDAHIIDHAKFRWKANFNISTLKNKVTSLAPGVNDIWTSSLETSNITRVGSPVGAIYVVKTTGVNPANGLRTYLNKAGETVQYSPVSGKWTHLDGTAASALDAYADGVVMGTTLPTYYGGLNNTFTYGNVDLAINLSYSGGNQIYNGTKATLLDNRFFNNETLILQRWTHPGQVTDIPALHYNDQQASGSVLPNSFNVEDDSYLKLSYVSLGYRFPARYFTKLHISSLRLYAAASNFILYTKYTGSDPEISANADSNTAAGHDKNSVPAGKTFVLGLNVGF</sequence>
<dbReference type="Gene3D" id="2.170.130.10">
    <property type="entry name" value="TonB-dependent receptor, plug domain"/>
    <property type="match status" value="1"/>
</dbReference>
<keyword evidence="3 7" id="KW-1134">Transmembrane beta strand</keyword>
<keyword evidence="8" id="KW-0732">Signal</keyword>
<dbReference type="InterPro" id="IPR012910">
    <property type="entry name" value="Plug_dom"/>
</dbReference>
<dbReference type="RefSeq" id="WP_377182667.1">
    <property type="nucleotide sequence ID" value="NZ_JBHUPD010000001.1"/>
</dbReference>
<dbReference type="Pfam" id="PF13715">
    <property type="entry name" value="CarbopepD_reg_2"/>
    <property type="match status" value="1"/>
</dbReference>
<evidence type="ECO:0000259" key="9">
    <source>
        <dbReference type="Pfam" id="PF07660"/>
    </source>
</evidence>
<dbReference type="InterPro" id="IPR023997">
    <property type="entry name" value="TonB-dep_OMP_SusC/RagA_CS"/>
</dbReference>
<name>A0ABW5Y9P1_9SPHI</name>
<evidence type="ECO:0000313" key="12">
    <source>
        <dbReference type="Proteomes" id="UP001597557"/>
    </source>
</evidence>
<keyword evidence="2 7" id="KW-0813">Transport</keyword>
<evidence type="ECO:0000256" key="7">
    <source>
        <dbReference type="PROSITE-ProRule" id="PRU01360"/>
    </source>
</evidence>
<dbReference type="InterPro" id="IPR008969">
    <property type="entry name" value="CarboxyPept-like_regulatory"/>
</dbReference>
<dbReference type="NCBIfam" id="TIGR04057">
    <property type="entry name" value="SusC_RagA_signa"/>
    <property type="match status" value="1"/>
</dbReference>
<dbReference type="SUPFAM" id="SSF49464">
    <property type="entry name" value="Carboxypeptidase regulatory domain-like"/>
    <property type="match status" value="1"/>
</dbReference>
<dbReference type="InterPro" id="IPR037066">
    <property type="entry name" value="Plug_dom_sf"/>
</dbReference>